<feature type="transmembrane region" description="Helical" evidence="12">
    <location>
        <begin position="141"/>
        <end position="158"/>
    </location>
</feature>
<keyword evidence="15" id="KW-1185">Reference proteome</keyword>
<keyword evidence="8" id="KW-0406">Ion transport</keyword>
<feature type="transmembrane region" description="Helical" evidence="12">
    <location>
        <begin position="170"/>
        <end position="191"/>
    </location>
</feature>
<evidence type="ECO:0000313" key="15">
    <source>
        <dbReference type="Proteomes" id="UP000789595"/>
    </source>
</evidence>
<keyword evidence="4" id="KW-0813">Transport</keyword>
<accession>A0A8J2X1J9</accession>
<evidence type="ECO:0000256" key="13">
    <source>
        <dbReference type="SAM" id="SignalP"/>
    </source>
</evidence>
<evidence type="ECO:0000256" key="3">
    <source>
        <dbReference type="ARBA" id="ARBA00021242"/>
    </source>
</evidence>
<evidence type="ECO:0000256" key="5">
    <source>
        <dbReference type="ARBA" id="ARBA00022475"/>
    </source>
</evidence>
<feature type="transmembrane region" description="Helical" evidence="12">
    <location>
        <begin position="441"/>
        <end position="461"/>
    </location>
</feature>
<keyword evidence="5" id="KW-1003">Cell membrane</keyword>
<sequence length="496" mass="50442">MQPPRAALLLLCCASAAAGLQPPARRARAPPGQRRRVGTLRGGAAPLSAAATAIAASPDKLFNAVFGGLAATAVVAKAATSAPADGKPRQADAAARELRRRFLPVFWLLRMADWLQGPYFYEVYASKVFDGQPASLELVSRLFLAGFGSTALFGPYVGRLADARGRKLGTLCYAALYAGAAATTKSPVLWVLFAGRVLSGVGTSLLFSAPEAWLVGDAARTKQQDALGGVFGAAYAGDALVAILAGQLAAAAAAMRGPTGPFELSAGFLAAGALAAGLLWKENVADAGAAGEGPSVRDAVATVRGDRKILTVGAMQALFEGAMYIFVLQWPPALAKGVAKVFGQGAATPFGAVFSCFMVCCLLGSTTFQALAARGVRTERKAAGTMGLAAAAMAGAAVSAKRNAMASLCAAFFAFELCVGLYFPTIGTLRSKYVPEGQRAIIMNLFGIPLNMLVVGCFLSIKKLGVPGALSVAAGALALAAAAAADLARTTKGGAS</sequence>
<evidence type="ECO:0000256" key="6">
    <source>
        <dbReference type="ARBA" id="ARBA00022692"/>
    </source>
</evidence>
<dbReference type="GO" id="GO:0015098">
    <property type="term" value="F:molybdate ion transmembrane transporter activity"/>
    <property type="evidence" value="ECO:0007669"/>
    <property type="project" value="InterPro"/>
</dbReference>
<feature type="transmembrane region" description="Helical" evidence="12">
    <location>
        <begin position="262"/>
        <end position="280"/>
    </location>
</feature>
<dbReference type="AlphaFoldDB" id="A0A8J2X1J9"/>
<evidence type="ECO:0000256" key="7">
    <source>
        <dbReference type="ARBA" id="ARBA00022989"/>
    </source>
</evidence>
<dbReference type="GO" id="GO:0005886">
    <property type="term" value="C:plasma membrane"/>
    <property type="evidence" value="ECO:0007669"/>
    <property type="project" value="UniProtKB-SubCell"/>
</dbReference>
<dbReference type="PANTHER" id="PTHR23516:SF1">
    <property type="entry name" value="MOLYBDATE-ANION TRANSPORTER"/>
    <property type="match status" value="1"/>
</dbReference>
<keyword evidence="13" id="KW-0732">Signal</keyword>
<dbReference type="PANTHER" id="PTHR23516">
    <property type="entry name" value="SAM (S-ADENOSYL METHIONINE) TRANSPORTER"/>
    <property type="match status" value="1"/>
</dbReference>
<comment type="subcellular location">
    <subcellularLocation>
        <location evidence="2">Cell membrane</location>
        <topology evidence="2">Multi-pass membrane protein</topology>
    </subcellularLocation>
</comment>
<keyword evidence="9 12" id="KW-0472">Membrane</keyword>
<dbReference type="GO" id="GO:0006811">
    <property type="term" value="P:monoatomic ion transport"/>
    <property type="evidence" value="ECO:0007669"/>
    <property type="project" value="UniProtKB-KW"/>
</dbReference>
<evidence type="ECO:0000256" key="12">
    <source>
        <dbReference type="SAM" id="Phobius"/>
    </source>
</evidence>
<dbReference type="EMBL" id="CAKKNE010000005">
    <property type="protein sequence ID" value="CAH0376434.1"/>
    <property type="molecule type" value="Genomic_DNA"/>
</dbReference>
<organism evidence="14 15">
    <name type="scientific">Pelagomonas calceolata</name>
    <dbReference type="NCBI Taxonomy" id="35677"/>
    <lineage>
        <taxon>Eukaryota</taxon>
        <taxon>Sar</taxon>
        <taxon>Stramenopiles</taxon>
        <taxon>Ochrophyta</taxon>
        <taxon>Pelagophyceae</taxon>
        <taxon>Pelagomonadales</taxon>
        <taxon>Pelagomonadaceae</taxon>
        <taxon>Pelagomonas</taxon>
    </lineage>
</organism>
<protein>
    <recommendedName>
        <fullName evidence="3">Molybdate-anion transporter</fullName>
    </recommendedName>
    <alternativeName>
        <fullName evidence="10">Major facilitator superfamily domain-containing protein 5</fullName>
    </alternativeName>
    <alternativeName>
        <fullName evidence="11">Molybdate transporter 2 homolog</fullName>
    </alternativeName>
</protein>
<comment type="function">
    <text evidence="1">Mediates high-affinity intracellular uptake of the rare oligo-element molybdenum.</text>
</comment>
<dbReference type="Proteomes" id="UP000789595">
    <property type="component" value="Unassembled WGS sequence"/>
</dbReference>
<feature type="chain" id="PRO_5035301429" description="Molybdate-anion transporter" evidence="13">
    <location>
        <begin position="20"/>
        <end position="496"/>
    </location>
</feature>
<evidence type="ECO:0000256" key="9">
    <source>
        <dbReference type="ARBA" id="ARBA00023136"/>
    </source>
</evidence>
<comment type="caution">
    <text evidence="14">The sequence shown here is derived from an EMBL/GenBank/DDBJ whole genome shotgun (WGS) entry which is preliminary data.</text>
</comment>
<gene>
    <name evidence="14" type="ORF">PECAL_5P10210</name>
</gene>
<feature type="transmembrane region" description="Helical" evidence="12">
    <location>
        <begin position="227"/>
        <end position="250"/>
    </location>
</feature>
<dbReference type="Pfam" id="PF05631">
    <property type="entry name" value="MFS_5"/>
    <property type="match status" value="1"/>
</dbReference>
<evidence type="ECO:0000256" key="10">
    <source>
        <dbReference type="ARBA" id="ARBA00030646"/>
    </source>
</evidence>
<keyword evidence="6 12" id="KW-0812">Transmembrane</keyword>
<evidence type="ECO:0000256" key="8">
    <source>
        <dbReference type="ARBA" id="ARBA00023065"/>
    </source>
</evidence>
<dbReference type="SUPFAM" id="SSF103473">
    <property type="entry name" value="MFS general substrate transporter"/>
    <property type="match status" value="1"/>
</dbReference>
<feature type="transmembrane region" description="Helical" evidence="12">
    <location>
        <begin position="309"/>
        <end position="330"/>
    </location>
</feature>
<evidence type="ECO:0000256" key="11">
    <source>
        <dbReference type="ARBA" id="ARBA00032555"/>
    </source>
</evidence>
<evidence type="ECO:0000256" key="4">
    <source>
        <dbReference type="ARBA" id="ARBA00022448"/>
    </source>
</evidence>
<feature type="transmembrane region" description="Helical" evidence="12">
    <location>
        <begin position="405"/>
        <end position="429"/>
    </location>
</feature>
<dbReference type="InterPro" id="IPR036259">
    <property type="entry name" value="MFS_trans_sf"/>
</dbReference>
<proteinExistence type="predicted"/>
<evidence type="ECO:0000256" key="1">
    <source>
        <dbReference type="ARBA" id="ARBA00003019"/>
    </source>
</evidence>
<feature type="transmembrane region" description="Helical" evidence="12">
    <location>
        <begin position="467"/>
        <end position="488"/>
    </location>
</feature>
<reference evidence="14" key="1">
    <citation type="submission" date="2021-11" db="EMBL/GenBank/DDBJ databases">
        <authorList>
            <consortium name="Genoscope - CEA"/>
            <person name="William W."/>
        </authorList>
    </citation>
    <scope>NUCLEOTIDE SEQUENCE</scope>
</reference>
<feature type="signal peptide" evidence="13">
    <location>
        <begin position="1"/>
        <end position="19"/>
    </location>
</feature>
<evidence type="ECO:0000256" key="2">
    <source>
        <dbReference type="ARBA" id="ARBA00004651"/>
    </source>
</evidence>
<name>A0A8J2X1J9_9STRA</name>
<dbReference type="OrthoDB" id="263957at2759"/>
<dbReference type="Gene3D" id="1.20.1250.20">
    <property type="entry name" value="MFS general substrate transporter like domains"/>
    <property type="match status" value="1"/>
</dbReference>
<evidence type="ECO:0000313" key="14">
    <source>
        <dbReference type="EMBL" id="CAH0376434.1"/>
    </source>
</evidence>
<feature type="transmembrane region" description="Helical" evidence="12">
    <location>
        <begin position="197"/>
        <end position="215"/>
    </location>
</feature>
<feature type="transmembrane region" description="Helical" evidence="12">
    <location>
        <begin position="350"/>
        <end position="370"/>
    </location>
</feature>
<keyword evidence="7 12" id="KW-1133">Transmembrane helix</keyword>
<dbReference type="InterPro" id="IPR008509">
    <property type="entry name" value="MOT2/MFSD5"/>
</dbReference>